<dbReference type="InterPro" id="IPR049449">
    <property type="entry name" value="TesB_ACOT8-like_N"/>
</dbReference>
<organism evidence="3 4">
    <name type="scientific">Planotetraspora phitsanulokensis</name>
    <dbReference type="NCBI Taxonomy" id="575192"/>
    <lineage>
        <taxon>Bacteria</taxon>
        <taxon>Bacillati</taxon>
        <taxon>Actinomycetota</taxon>
        <taxon>Actinomycetes</taxon>
        <taxon>Streptosporangiales</taxon>
        <taxon>Streptosporangiaceae</taxon>
        <taxon>Planotetraspora</taxon>
    </lineage>
</organism>
<dbReference type="AlphaFoldDB" id="A0A8J3XHG9"/>
<protein>
    <recommendedName>
        <fullName evidence="5">Thioesterase family protein</fullName>
    </recommendedName>
</protein>
<evidence type="ECO:0000313" key="4">
    <source>
        <dbReference type="Proteomes" id="UP000622547"/>
    </source>
</evidence>
<sequence length="277" mass="29678">MHMGTFREAVSVVRRGDVYEADLDPQWSVGGKLHGGYLLAVMGRAVCDGAGDGHPHPSVVSGVFAAAPVPGPAEIHVEPLRTGRSATQVRARLTQDGSVRVEALITLERLEEAGPWWSGLEPVDLPEERYCPRTPPVAPGGAFPVPLMEVVEQRLDPGRLGFLSGSPSRRGVIAGWHRLADGSDWDPLSLLVALDPVPSVGFDLDLPGWAPTIQMSAYIRRVPAPGPLRVRTQAADVTNGRLDETVYAWDGEDRLVGQATQLAAVRMPASTPAARSR</sequence>
<dbReference type="SUPFAM" id="SSF54637">
    <property type="entry name" value="Thioesterase/thiol ester dehydrase-isomerase"/>
    <property type="match status" value="2"/>
</dbReference>
<name>A0A8J3XHG9_9ACTN</name>
<evidence type="ECO:0000313" key="3">
    <source>
        <dbReference type="EMBL" id="GII41239.1"/>
    </source>
</evidence>
<dbReference type="Proteomes" id="UP000622547">
    <property type="component" value="Unassembled WGS sequence"/>
</dbReference>
<accession>A0A8J3XHG9</accession>
<dbReference type="InterPro" id="IPR029069">
    <property type="entry name" value="HotDog_dom_sf"/>
</dbReference>
<gene>
    <name evidence="3" type="ORF">Pph01_62420</name>
</gene>
<dbReference type="PANTHER" id="PTHR38110:SF1">
    <property type="entry name" value="THIOESTERASE DOMAIN-CONTAINING PROTEIN"/>
    <property type="match status" value="1"/>
</dbReference>
<comment type="caution">
    <text evidence="3">The sequence shown here is derived from an EMBL/GenBank/DDBJ whole genome shotgun (WGS) entry which is preliminary data.</text>
</comment>
<dbReference type="Pfam" id="PF13622">
    <property type="entry name" value="4HBT_3"/>
    <property type="match status" value="1"/>
</dbReference>
<evidence type="ECO:0000259" key="1">
    <source>
        <dbReference type="Pfam" id="PF13622"/>
    </source>
</evidence>
<dbReference type="Gene3D" id="2.40.160.210">
    <property type="entry name" value="Acyl-CoA thioesterase, double hotdog domain"/>
    <property type="match status" value="1"/>
</dbReference>
<feature type="domain" description="Acyl-CoA thioesterase-like N-terminal HotDog" evidence="1">
    <location>
        <begin position="24"/>
        <end position="106"/>
    </location>
</feature>
<dbReference type="InterPro" id="IPR042171">
    <property type="entry name" value="Acyl-CoA_hotdog"/>
</dbReference>
<evidence type="ECO:0008006" key="5">
    <source>
        <dbReference type="Google" id="ProtNLM"/>
    </source>
</evidence>
<feature type="domain" description="Acyl-CoA thioesterase-like C-terminal" evidence="2">
    <location>
        <begin position="139"/>
        <end position="265"/>
    </location>
</feature>
<dbReference type="PANTHER" id="PTHR38110">
    <property type="entry name" value="CHROMOSOME 23, WHOLE GENOME SHOTGUN SEQUENCE"/>
    <property type="match status" value="1"/>
</dbReference>
<dbReference type="InterPro" id="IPR049450">
    <property type="entry name" value="ACOT8-like_C"/>
</dbReference>
<dbReference type="EMBL" id="BOOP01000031">
    <property type="protein sequence ID" value="GII41239.1"/>
    <property type="molecule type" value="Genomic_DNA"/>
</dbReference>
<evidence type="ECO:0000259" key="2">
    <source>
        <dbReference type="Pfam" id="PF20789"/>
    </source>
</evidence>
<proteinExistence type="predicted"/>
<dbReference type="Pfam" id="PF20789">
    <property type="entry name" value="4HBT_3C"/>
    <property type="match status" value="1"/>
</dbReference>
<keyword evidence="4" id="KW-1185">Reference proteome</keyword>
<dbReference type="InterPro" id="IPR052389">
    <property type="entry name" value="Sec_Metab_Biosynth-Assoc"/>
</dbReference>
<reference evidence="3 4" key="1">
    <citation type="submission" date="2021-01" db="EMBL/GenBank/DDBJ databases">
        <title>Whole genome shotgun sequence of Planotetraspora phitsanulokensis NBRC 104273.</title>
        <authorList>
            <person name="Komaki H."/>
            <person name="Tamura T."/>
        </authorList>
    </citation>
    <scope>NUCLEOTIDE SEQUENCE [LARGE SCALE GENOMIC DNA]</scope>
    <source>
        <strain evidence="3 4">NBRC 104273</strain>
    </source>
</reference>